<evidence type="ECO:0000259" key="7">
    <source>
        <dbReference type="PROSITE" id="PS51764"/>
    </source>
</evidence>
<dbReference type="Gene3D" id="2.60.120.430">
    <property type="entry name" value="Galactose-binding lectin"/>
    <property type="match status" value="1"/>
</dbReference>
<dbReference type="Pfam" id="PF02156">
    <property type="entry name" value="Glyco_hydro_26"/>
    <property type="match status" value="2"/>
</dbReference>
<evidence type="ECO:0000256" key="6">
    <source>
        <dbReference type="SAM" id="Phobius"/>
    </source>
</evidence>
<dbReference type="SUPFAM" id="SSF49785">
    <property type="entry name" value="Galactose-binding domain-like"/>
    <property type="match status" value="5"/>
</dbReference>
<dbReference type="Pfam" id="PF21253">
    <property type="entry name" value="Mann_GBD_bact"/>
    <property type="match status" value="2"/>
</dbReference>
<dbReference type="InterPro" id="IPR005087">
    <property type="entry name" value="CBM11"/>
</dbReference>
<feature type="active site" description="Nucleophile" evidence="4">
    <location>
        <position position="1652"/>
    </location>
</feature>
<dbReference type="InterPro" id="IPR022790">
    <property type="entry name" value="GH26_dom"/>
</dbReference>
<dbReference type="SUPFAM" id="SSF51445">
    <property type="entry name" value="(Trans)glycosidases"/>
    <property type="match status" value="2"/>
</dbReference>
<dbReference type="Gene3D" id="3.20.20.80">
    <property type="entry name" value="Glycosidases"/>
    <property type="match status" value="2"/>
</dbReference>
<dbReference type="GO" id="GO:0030245">
    <property type="term" value="P:cellulose catabolic process"/>
    <property type="evidence" value="ECO:0007669"/>
    <property type="project" value="InterPro"/>
</dbReference>
<feature type="compositionally biased region" description="Basic and acidic residues" evidence="5">
    <location>
        <begin position="1855"/>
        <end position="1869"/>
    </location>
</feature>
<keyword evidence="3 4" id="KW-0326">Glycosidase</keyword>
<dbReference type="Gene3D" id="2.60.120.260">
    <property type="entry name" value="Galactose-binding domain-like"/>
    <property type="match status" value="4"/>
</dbReference>
<accession>A0A9J6RCM6</accession>
<proteinExistence type="inferred from homology"/>
<feature type="domain" description="GH26" evidence="7">
    <location>
        <begin position="1392"/>
        <end position="1739"/>
    </location>
</feature>
<keyword evidence="9" id="KW-1185">Reference proteome</keyword>
<dbReference type="InterPro" id="IPR000805">
    <property type="entry name" value="Glyco_hydro_26"/>
</dbReference>
<keyword evidence="6" id="KW-1133">Transmembrane helix</keyword>
<evidence type="ECO:0000256" key="3">
    <source>
        <dbReference type="ARBA" id="ARBA00023295"/>
    </source>
</evidence>
<feature type="domain" description="GH26" evidence="7">
    <location>
        <begin position="47"/>
        <end position="413"/>
    </location>
</feature>
<feature type="active site" description="Nucleophile" evidence="4">
    <location>
        <position position="327"/>
    </location>
</feature>
<dbReference type="Gene3D" id="1.20.5.340">
    <property type="match status" value="1"/>
</dbReference>
<dbReference type="Pfam" id="PF03425">
    <property type="entry name" value="CBM_11"/>
    <property type="match status" value="1"/>
</dbReference>
<evidence type="ECO:0000256" key="1">
    <source>
        <dbReference type="ARBA" id="ARBA00007754"/>
    </source>
</evidence>
<dbReference type="GO" id="GO:0016985">
    <property type="term" value="F:mannan endo-1,4-beta-mannosidase activity"/>
    <property type="evidence" value="ECO:0007669"/>
    <property type="project" value="InterPro"/>
</dbReference>
<keyword evidence="6" id="KW-0812">Transmembrane</keyword>
<protein>
    <submittedName>
        <fullName evidence="8">Glycosyl hydrolase</fullName>
    </submittedName>
</protein>
<dbReference type="Gene3D" id="2.60.40.10">
    <property type="entry name" value="Immunoglobulins"/>
    <property type="match status" value="1"/>
</dbReference>
<organism evidence="8 9">
    <name type="scientific">Natronobacillus azotifigens</name>
    <dbReference type="NCBI Taxonomy" id="472978"/>
    <lineage>
        <taxon>Bacteria</taxon>
        <taxon>Bacillati</taxon>
        <taxon>Bacillota</taxon>
        <taxon>Bacilli</taxon>
        <taxon>Bacillales</taxon>
        <taxon>Bacillaceae</taxon>
        <taxon>Natronobacillus</taxon>
    </lineage>
</organism>
<dbReference type="InterPro" id="IPR049475">
    <property type="entry name" value="Mann_GBD_bact"/>
</dbReference>
<dbReference type="EMBL" id="JAPRAT010000012">
    <property type="protein sequence ID" value="MCZ0703107.1"/>
    <property type="molecule type" value="Genomic_DNA"/>
</dbReference>
<name>A0A9J6RCM6_9BACI</name>
<dbReference type="GO" id="GO:0008810">
    <property type="term" value="F:cellulase activity"/>
    <property type="evidence" value="ECO:0007669"/>
    <property type="project" value="InterPro"/>
</dbReference>
<dbReference type="InterPro" id="IPR013783">
    <property type="entry name" value="Ig-like_fold"/>
</dbReference>
<evidence type="ECO:0000256" key="5">
    <source>
        <dbReference type="SAM" id="MobiDB-lite"/>
    </source>
</evidence>
<feature type="active site" description="Proton donor" evidence="4">
    <location>
        <position position="1544"/>
    </location>
</feature>
<sequence length="1905" mass="212949">MKINYKKSLSVLLIFTILFSMMPTNILANSSVEEGRVLKISDPDATQFTKELFAYLQDVSDDEVLFGQQHATDEGLTIKPEDGDVNFVGSTQSEVKNAVGDYPAVFGWDTNSLDGRERPGNAIDDVPLSQEERTQNLAESMITAHELGGIVTLSMHPDNFVTGNYYGDTDGNVVQAILPGGTHHDDYNEWLDNIVDLSHLVKDEDGNHIPIIFRPFHEQTGSWFWWGASTTTPEQYKAIFRYTVEYLREHSANNFLIGYSPGAGPAGDVERYFETYPGDDYVDILGIDNYDNKSNAGSQAWLDAVAEDLAMLAIEAEARGKISAFTEFGYSATGMNEEGNNLSWWEDLLDAIMNHPDYPEAANTAYMLTWANFGFPNNMYVPYRDIHGDLGGNHELLETFQAFHDDEKSLFTEQVKGHVYNTGENFVVAEHESVAYTLSPTNGDAITDNTVTIRTRVVNDDDAKVTYSVEGSEEVEMNFDGQYYTADWTPSAALNGGTADITVRYYDGSDNLVSEEVIRTYLRVSEILVDEITFDEDTEGALNKGTWPEDGVDFELSHAELGEDGKLALSVSGMPADEWWQELKIGFADLSHIDFDLVNQVKLDVLIPGSAGDGALVSTALAADGETKYGEGSTEQNVSDLETVEVDGAEYKLYEATINLDDTITEGTEFGLIGKQLDFTDTFYLDNIQFVNAYVEAPADPLLVDDFEGYLGDNDLLNRNYSTNGDPISLSLTPDHKNSGEYGLQYDWTIGSQGYSGRQTSLGPVDWSGTNAFQFWLKHDEYPGNHLTVQIQLGGVSFETEIDLEESFEGLVTIPFADFAPAHWEGNQDAIIDTPRLERVSQFALYMGGERGNGTLYFDDIRAVNDEDAPKVPEREVVGEVEPIIYDFESDLDGWGGSTSSIVDGNLVHPIGLGNAVKTEVKKTSGYDLSGHNYIVATVKHDEEGTFGDDPLNAKLFIKTGSGWAWADSGDVSLSSDEYTEIVFDISDNAARENVQEIGLEFTAPEGAEGTTNAYIDSIEILTTLDGVPEIESRYITFETEEDLEGWQPEGIYVEDGNVFIQVDGETMFQNQTGDDFSDYATITARLKVEDTDSLIAKQFIQTGEGWTWVDGGEVTIEADEFTEITFDISHISDRDNVGGFGIQFLGNGTAIVEHFVLEPAEEEVIDDSRREDPDYDNREFEDVVAEFTFDNDMEGFFIKEEDNRWQAEFGDPKIEHSTEVGNGALRVSAVIDEMYSWQELKMSVELDFLSDVTMVTYDMFLELDLLEGQGGRPINPHIALDPGWVKYGDGENVRRVNDYPIVTFNDKDYIRITTTNYILGDASGQNILNINFVADNLHYVGPIYIDNVIFQDTELVGDWPDPDLLPVKQETINTDDFVLDNVNLIDPNATPETRSLYAYLQNISNNHILFGHQHATTQGVTFSGSDGTQSDVYNSVGEFPAVYGWDTLSIDGQEEPNGIYETAEVMKLAYDRGGIITLSAHMNNFYTGGDFYDTTSAAEHILPGGSHNDVYKDWLDNLAYFANDLLVDENGNNIPVIFRPFHEHNGGWFWWGTPYNTSEEDFIALWQYTVEYLRDEKGVNSFLYAYSPNGYFDGDEDAYFFGYPGDEYVDILAFDQYDRDLTEESMDRLVADAAMVVRLANERNKLAALTEVGAMYENSGLWPDGHENENKNKTWWTDLGNKLQEDEEARQLAYMMTWRNGALNHMWVPYRNHFLLGNSEMLENFIEFYNDDYTVFGERLGNVYNLFAETDVEVPIDIPQELIDVISDLIDRIEELENSTEVADLEELVSELEGELENLKAKYDALDGKVDGLEQLINNLENQVNELKEGISTESVDDSPPNEGSGSPEEVVETDSKEDSTVESKDGDQLADTATNMFNYLLVGMLLLLIGGTVFFKSRKKVTE</sequence>
<feature type="active site" description="Proton donor" evidence="4">
    <location>
        <position position="218"/>
    </location>
</feature>
<dbReference type="PROSITE" id="PS51764">
    <property type="entry name" value="GH26"/>
    <property type="match status" value="2"/>
</dbReference>
<keyword evidence="6" id="KW-0472">Membrane</keyword>
<dbReference type="RefSeq" id="WP_268779876.1">
    <property type="nucleotide sequence ID" value="NZ_JAPRAT010000012.1"/>
</dbReference>
<reference evidence="8" key="1">
    <citation type="submission" date="2022-11" db="EMBL/GenBank/DDBJ databases">
        <title>WGS of Natronobacillus azotifigens 24KS-1, an anaerobic diazotrophic haloalkaliphile from soda-rich habitats.</title>
        <authorList>
            <person name="Sorokin D.Y."/>
            <person name="Merkel A.Y."/>
        </authorList>
    </citation>
    <scope>NUCLEOTIDE SEQUENCE</scope>
    <source>
        <strain evidence="8">24KS-1</strain>
    </source>
</reference>
<keyword evidence="2 4" id="KW-0378">Hydrolase</keyword>
<dbReference type="PANTHER" id="PTHR40079:SF4">
    <property type="entry name" value="GH26 DOMAIN-CONTAINING PROTEIN-RELATED"/>
    <property type="match status" value="1"/>
</dbReference>
<evidence type="ECO:0000313" key="9">
    <source>
        <dbReference type="Proteomes" id="UP001084197"/>
    </source>
</evidence>
<dbReference type="PANTHER" id="PTHR40079">
    <property type="entry name" value="MANNAN ENDO-1,4-BETA-MANNOSIDASE E-RELATED"/>
    <property type="match status" value="1"/>
</dbReference>
<dbReference type="InterPro" id="IPR008979">
    <property type="entry name" value="Galactose-bd-like_sf"/>
</dbReference>
<comment type="caution">
    <text evidence="8">The sequence shown here is derived from an EMBL/GenBank/DDBJ whole genome shotgun (WGS) entry which is preliminary data.</text>
</comment>
<dbReference type="InterPro" id="IPR015295">
    <property type="entry name" value="CBM27"/>
</dbReference>
<dbReference type="Proteomes" id="UP001084197">
    <property type="component" value="Unassembled WGS sequence"/>
</dbReference>
<feature type="region of interest" description="Disordered" evidence="5">
    <location>
        <begin position="1832"/>
        <end position="1869"/>
    </location>
</feature>
<evidence type="ECO:0000256" key="4">
    <source>
        <dbReference type="PROSITE-ProRule" id="PRU01100"/>
    </source>
</evidence>
<evidence type="ECO:0000256" key="2">
    <source>
        <dbReference type="ARBA" id="ARBA00022801"/>
    </source>
</evidence>
<evidence type="ECO:0000313" key="8">
    <source>
        <dbReference type="EMBL" id="MCZ0703107.1"/>
    </source>
</evidence>
<dbReference type="PRINTS" id="PR00739">
    <property type="entry name" value="GLHYDRLASE26"/>
</dbReference>
<gene>
    <name evidence="8" type="ORF">OWO01_07770</name>
</gene>
<feature type="transmembrane region" description="Helical" evidence="6">
    <location>
        <begin position="1878"/>
        <end position="1897"/>
    </location>
</feature>
<dbReference type="NCBIfam" id="TIGR01167">
    <property type="entry name" value="LPXTG_anchor"/>
    <property type="match status" value="1"/>
</dbReference>
<dbReference type="Pfam" id="PF09212">
    <property type="entry name" value="CBM27"/>
    <property type="match status" value="2"/>
</dbReference>
<dbReference type="GO" id="GO:0006080">
    <property type="term" value="P:substituted mannan metabolic process"/>
    <property type="evidence" value="ECO:0007669"/>
    <property type="project" value="InterPro"/>
</dbReference>
<dbReference type="InterPro" id="IPR017853">
    <property type="entry name" value="GH"/>
</dbReference>
<comment type="similarity">
    <text evidence="1 4">Belongs to the glycosyl hydrolase 26 family.</text>
</comment>